<dbReference type="Pfam" id="PF03704">
    <property type="entry name" value="BTAD"/>
    <property type="match status" value="1"/>
</dbReference>
<dbReference type="InterPro" id="IPR011990">
    <property type="entry name" value="TPR-like_helical_dom_sf"/>
</dbReference>
<keyword evidence="2" id="KW-0805">Transcription regulation</keyword>
<evidence type="ECO:0000256" key="4">
    <source>
        <dbReference type="ARBA" id="ARBA00023163"/>
    </source>
</evidence>
<feature type="region of interest" description="Disordered" evidence="6">
    <location>
        <begin position="250"/>
        <end position="280"/>
    </location>
</feature>
<dbReference type="SMART" id="SM01043">
    <property type="entry name" value="BTAD"/>
    <property type="match status" value="1"/>
</dbReference>
<reference evidence="8 9" key="1">
    <citation type="submission" date="2022-06" db="EMBL/GenBank/DDBJ databases">
        <title>Actinoplanes abujensis sp. nov., isolated from Nigerian arid soil.</title>
        <authorList>
            <person name="Ding P."/>
        </authorList>
    </citation>
    <scope>NUCLEOTIDE SEQUENCE [LARGE SCALE GENOMIC DNA]</scope>
    <source>
        <strain evidence="9">TRM88002</strain>
    </source>
</reference>
<dbReference type="EMBL" id="JAMQOL010000059">
    <property type="protein sequence ID" value="MCM4083445.1"/>
    <property type="molecule type" value="Genomic_DNA"/>
</dbReference>
<dbReference type="Pfam" id="PF13424">
    <property type="entry name" value="TPR_12"/>
    <property type="match status" value="1"/>
</dbReference>
<dbReference type="InterPro" id="IPR005158">
    <property type="entry name" value="BTAD"/>
</dbReference>
<dbReference type="CDD" id="cd15831">
    <property type="entry name" value="BTAD"/>
    <property type="match status" value="1"/>
</dbReference>
<keyword evidence="3 5" id="KW-0238">DNA-binding</keyword>
<dbReference type="InterPro" id="IPR036388">
    <property type="entry name" value="WH-like_DNA-bd_sf"/>
</dbReference>
<evidence type="ECO:0000256" key="6">
    <source>
        <dbReference type="SAM" id="MobiDB-lite"/>
    </source>
</evidence>
<keyword evidence="4" id="KW-0804">Transcription</keyword>
<feature type="compositionally biased region" description="Basic and acidic residues" evidence="6">
    <location>
        <begin position="250"/>
        <end position="270"/>
    </location>
</feature>
<comment type="caution">
    <text evidence="8">The sequence shown here is derived from an EMBL/GenBank/DDBJ whole genome shotgun (WGS) entry which is preliminary data.</text>
</comment>
<evidence type="ECO:0000256" key="2">
    <source>
        <dbReference type="ARBA" id="ARBA00023015"/>
    </source>
</evidence>
<protein>
    <submittedName>
        <fullName evidence="8">NB-ARC domain-containing protein</fullName>
    </submittedName>
</protein>
<dbReference type="Gene3D" id="1.25.40.10">
    <property type="entry name" value="Tetratricopeptide repeat domain"/>
    <property type="match status" value="2"/>
</dbReference>
<dbReference type="PRINTS" id="PR00364">
    <property type="entry name" value="DISEASERSIST"/>
</dbReference>
<keyword evidence="9" id="KW-1185">Reference proteome</keyword>
<dbReference type="Gene3D" id="3.40.50.300">
    <property type="entry name" value="P-loop containing nucleotide triphosphate hydrolases"/>
    <property type="match status" value="1"/>
</dbReference>
<dbReference type="InterPro" id="IPR001867">
    <property type="entry name" value="OmpR/PhoB-type_DNA-bd"/>
</dbReference>
<evidence type="ECO:0000313" key="9">
    <source>
        <dbReference type="Proteomes" id="UP001523216"/>
    </source>
</evidence>
<gene>
    <name evidence="8" type="ORF">LXN57_38445</name>
</gene>
<sequence>MGLSLQVLGPVRALLSGTEVDLGPRQQRLVLALLLARAGKPVGTGEFIELLWDQDPPASAMNLLYRFVGAIRRLLEPSLPPGAQSTLLVGDAAGYRLGVDGQSLDLVAFRDLVEQARTEESAGRPRPALSCLVDALSLWRGPCAGAPELLQRAHPTFVAVDHECADAARRAGELAVRCGEARVVLPVVRAFAAQHPLDEALQAQLMLMLSADGKQAEAIAQYGQTVTRLREDLGASPGAALCRAHEKVLRGTEPDPGHEPPRSFPDEPPHRYAPASTTTPKQLPLDLPVFSGRQDVLRRVLSLVRAHVMTQAAMPILAIDGIPGIGKTTLAIHAAHQLVDSYPDGQLYVDLQGFHPHGNVREPEDVLQGFLNALNIPDAQIPDGSHARSGLFRSVLAGRRVMVVLDNARDLEQVRPLLPGTPGCLVIVTSRNPLGGLAVAYGAHMNTLDALSPDEAQEFIVTRVGAAAESADKDALNDIVQRCGGLPLALAVVAARASAGSGPQLAGIARELRDAEGRLDAFSGSDMDNALRAIFSLSYRMLSEPAAQMFRLISVHPGPDLTLPALASLIGLPRAQGRALLGELVRTRLMTEQTLGRYQAHDLVKAYAHELSTEGDSDAVRREALDRLFHHYRLSANQATAILEPHRSPKLFRAREGVIGLQSMQTADAVRWLDAERHVLTPVLRQTLKDPAVLQETINDGHTFLAWPTASSVLLFYQMQRYWVDLVAVMTKCLDVVVATGNISGQIRMRRGLAGALNVRGEHVRALQHLDDALRLSIELNDVSQQASCHGNRGEVKAAQGDHRTALEYYEQAIRTFEAAGDEDSCAYLRRCSATSLAWIGEYQRCAEMVAAVLPAREAAGDVVGVGECYEILAFSLGEQGDSEAALASWQRALNLYREVNLWTLTTRCLIGIGDIAWFQRDSAAARRSWNEAGAMLQGSDLSLLRQVQERLNRRPDPL</sequence>
<dbReference type="RefSeq" id="WP_251803144.1">
    <property type="nucleotide sequence ID" value="NZ_JAMQOL010000059.1"/>
</dbReference>
<accession>A0ABT0YCB7</accession>
<evidence type="ECO:0000256" key="3">
    <source>
        <dbReference type="ARBA" id="ARBA00023125"/>
    </source>
</evidence>
<dbReference type="SUPFAM" id="SSF48452">
    <property type="entry name" value="TPR-like"/>
    <property type="match status" value="3"/>
</dbReference>
<dbReference type="Gene3D" id="1.10.10.10">
    <property type="entry name" value="Winged helix-like DNA-binding domain superfamily/Winged helix DNA-binding domain"/>
    <property type="match status" value="1"/>
</dbReference>
<dbReference type="SMART" id="SM00028">
    <property type="entry name" value="TPR"/>
    <property type="match status" value="3"/>
</dbReference>
<comment type="similarity">
    <text evidence="1">Belongs to the AfsR/DnrI/RedD regulatory family.</text>
</comment>
<evidence type="ECO:0000256" key="5">
    <source>
        <dbReference type="PROSITE-ProRule" id="PRU01091"/>
    </source>
</evidence>
<dbReference type="InterPro" id="IPR002182">
    <property type="entry name" value="NB-ARC"/>
</dbReference>
<dbReference type="Pfam" id="PF00931">
    <property type="entry name" value="NB-ARC"/>
    <property type="match status" value="1"/>
</dbReference>
<dbReference type="InterPro" id="IPR027417">
    <property type="entry name" value="P-loop_NTPase"/>
</dbReference>
<dbReference type="PANTHER" id="PTHR35807">
    <property type="entry name" value="TRANSCRIPTIONAL REGULATOR REDD-RELATED"/>
    <property type="match status" value="1"/>
</dbReference>
<feature type="domain" description="OmpR/PhoB-type" evidence="7">
    <location>
        <begin position="1"/>
        <end position="99"/>
    </location>
</feature>
<name>A0ABT0YCB7_9ACTN</name>
<dbReference type="SUPFAM" id="SSF46894">
    <property type="entry name" value="C-terminal effector domain of the bipartite response regulators"/>
    <property type="match status" value="1"/>
</dbReference>
<dbReference type="SMART" id="SM00862">
    <property type="entry name" value="Trans_reg_C"/>
    <property type="match status" value="1"/>
</dbReference>
<evidence type="ECO:0000313" key="8">
    <source>
        <dbReference type="EMBL" id="MCM4083445.1"/>
    </source>
</evidence>
<dbReference type="PANTHER" id="PTHR35807:SF1">
    <property type="entry name" value="TRANSCRIPTIONAL REGULATOR REDD"/>
    <property type="match status" value="1"/>
</dbReference>
<proteinExistence type="inferred from homology"/>
<evidence type="ECO:0000256" key="1">
    <source>
        <dbReference type="ARBA" id="ARBA00005820"/>
    </source>
</evidence>
<dbReference type="PROSITE" id="PS51755">
    <property type="entry name" value="OMPR_PHOB"/>
    <property type="match status" value="1"/>
</dbReference>
<feature type="DNA-binding region" description="OmpR/PhoB-type" evidence="5">
    <location>
        <begin position="1"/>
        <end position="99"/>
    </location>
</feature>
<dbReference type="InterPro" id="IPR051677">
    <property type="entry name" value="AfsR-DnrI-RedD_regulator"/>
</dbReference>
<dbReference type="InterPro" id="IPR016032">
    <property type="entry name" value="Sig_transdc_resp-reg_C-effctor"/>
</dbReference>
<evidence type="ECO:0000259" key="7">
    <source>
        <dbReference type="PROSITE" id="PS51755"/>
    </source>
</evidence>
<dbReference type="Proteomes" id="UP001523216">
    <property type="component" value="Unassembled WGS sequence"/>
</dbReference>
<dbReference type="SUPFAM" id="SSF52540">
    <property type="entry name" value="P-loop containing nucleoside triphosphate hydrolases"/>
    <property type="match status" value="1"/>
</dbReference>
<dbReference type="InterPro" id="IPR019734">
    <property type="entry name" value="TPR_rpt"/>
</dbReference>
<organism evidence="8 9">
    <name type="scientific">Paractinoplanes hotanensis</name>
    <dbReference type="NCBI Taxonomy" id="2906497"/>
    <lineage>
        <taxon>Bacteria</taxon>
        <taxon>Bacillati</taxon>
        <taxon>Actinomycetota</taxon>
        <taxon>Actinomycetes</taxon>
        <taxon>Micromonosporales</taxon>
        <taxon>Micromonosporaceae</taxon>
        <taxon>Paractinoplanes</taxon>
    </lineage>
</organism>